<gene>
    <name evidence="3" type="ORF">D6D24_03046</name>
</gene>
<proteinExistence type="predicted"/>
<evidence type="ECO:0000313" key="3">
    <source>
        <dbReference type="EMBL" id="THW19032.1"/>
    </source>
</evidence>
<feature type="transmembrane region" description="Helical" evidence="1">
    <location>
        <begin position="61"/>
        <end position="84"/>
    </location>
</feature>
<keyword evidence="1" id="KW-1133">Transmembrane helix</keyword>
<feature type="transmembrane region" description="Helical" evidence="1">
    <location>
        <begin position="91"/>
        <end position="108"/>
    </location>
</feature>
<protein>
    <submittedName>
        <fullName evidence="3">Uncharacterized protein</fullName>
    </submittedName>
</protein>
<dbReference type="AlphaFoldDB" id="A0A4S8W2A9"/>
<organism evidence="3 4">
    <name type="scientific">Aureobasidium pullulans</name>
    <name type="common">Black yeast</name>
    <name type="synonym">Pullularia pullulans</name>
    <dbReference type="NCBI Taxonomy" id="5580"/>
    <lineage>
        <taxon>Eukaryota</taxon>
        <taxon>Fungi</taxon>
        <taxon>Dikarya</taxon>
        <taxon>Ascomycota</taxon>
        <taxon>Pezizomycotina</taxon>
        <taxon>Dothideomycetes</taxon>
        <taxon>Dothideomycetidae</taxon>
        <taxon>Dothideales</taxon>
        <taxon>Saccotheciaceae</taxon>
        <taxon>Aureobasidium</taxon>
    </lineage>
</organism>
<feature type="transmembrane region" description="Helical" evidence="1">
    <location>
        <begin position="197"/>
        <end position="223"/>
    </location>
</feature>
<keyword evidence="1" id="KW-0812">Transmembrane</keyword>
<feature type="signal peptide" evidence="2">
    <location>
        <begin position="1"/>
        <end position="20"/>
    </location>
</feature>
<evidence type="ECO:0000256" key="1">
    <source>
        <dbReference type="SAM" id="Phobius"/>
    </source>
</evidence>
<reference evidence="3 4" key="1">
    <citation type="submission" date="2018-10" db="EMBL/GenBank/DDBJ databases">
        <title>Fifty Aureobasidium pullulans genomes reveal a recombining polyextremotolerant generalist.</title>
        <authorList>
            <person name="Gostincar C."/>
            <person name="Turk M."/>
            <person name="Zajc J."/>
            <person name="Gunde-Cimerman N."/>
        </authorList>
    </citation>
    <scope>NUCLEOTIDE SEQUENCE [LARGE SCALE GENOMIC DNA]</scope>
    <source>
        <strain evidence="3 4">EXF-11318</strain>
    </source>
</reference>
<dbReference type="EMBL" id="QZAJ01000073">
    <property type="protein sequence ID" value="THW19032.1"/>
    <property type="molecule type" value="Genomic_DNA"/>
</dbReference>
<evidence type="ECO:0000256" key="2">
    <source>
        <dbReference type="SAM" id="SignalP"/>
    </source>
</evidence>
<sequence>MSAFPILSFLAFLATRRTEVDPEYKHIYTTLTTFVSRGQTAVEDIPPLSLLVGSNNSAKSLQLFAVAVEYLRLLVWTSLAYCHVVSVQKRGMMYGLMVIAFLVPVLLFDSGHEHLSPAQTAATLGELFYTIALATTMIGRDKAQSNGLTRTICLDSMLAISFLLGCQNSNWIITMILHQLDQLLDFWQKLGDKSRNLVWTFGGAVSRVLLRITISLALVFVVLSFTYPISERAAGGNWNLRYLPAEQRQFLRGITRPQTLVTDYAIPRYAIMPDTPKSLYLQGAGFLYTDDWTWDDKMNLFRPLNDTESAEETTSRASLRDFIRYTSPWTFQKAHTSDHAEVFLQDNELIYVKSGDSGRYLAVEVGVPSIVDRLNFMYVDQTTKSEDDGIRWTVR</sequence>
<comment type="caution">
    <text evidence="3">The sequence shown here is derived from an EMBL/GenBank/DDBJ whole genome shotgun (WGS) entry which is preliminary data.</text>
</comment>
<feature type="chain" id="PRO_5020842474" evidence="2">
    <location>
        <begin position="21"/>
        <end position="395"/>
    </location>
</feature>
<dbReference type="Proteomes" id="UP000308014">
    <property type="component" value="Unassembled WGS sequence"/>
</dbReference>
<keyword evidence="2" id="KW-0732">Signal</keyword>
<accession>A0A4S8W2A9</accession>
<keyword evidence="1" id="KW-0472">Membrane</keyword>
<name>A0A4S8W2A9_AURPU</name>
<evidence type="ECO:0000313" key="4">
    <source>
        <dbReference type="Proteomes" id="UP000308014"/>
    </source>
</evidence>
<feature type="transmembrane region" description="Helical" evidence="1">
    <location>
        <begin position="120"/>
        <end position="140"/>
    </location>
</feature>